<dbReference type="Gene3D" id="3.30.70.1170">
    <property type="entry name" value="Sun protein, domain 3"/>
    <property type="match status" value="1"/>
</dbReference>
<dbReference type="GO" id="GO:0008173">
    <property type="term" value="F:RNA methyltransferase activity"/>
    <property type="evidence" value="ECO:0007669"/>
    <property type="project" value="InterPro"/>
</dbReference>
<feature type="domain" description="SAM-dependent MTase RsmB/NOP-type" evidence="6">
    <location>
        <begin position="133"/>
        <end position="389"/>
    </location>
</feature>
<gene>
    <name evidence="7" type="primary">rsmB_2</name>
    <name evidence="7" type="ORF">TRN7648_03005</name>
</gene>
<dbReference type="AlphaFoldDB" id="A0A0P1GFB7"/>
<keyword evidence="8" id="KW-1185">Reference proteome</keyword>
<evidence type="ECO:0000256" key="2">
    <source>
        <dbReference type="ARBA" id="ARBA00022679"/>
    </source>
</evidence>
<dbReference type="Pfam" id="PF01189">
    <property type="entry name" value="Methyltr_RsmB-F"/>
    <property type="match status" value="1"/>
</dbReference>
<dbReference type="EMBL" id="CYSE01000005">
    <property type="protein sequence ID" value="CUH80477.1"/>
    <property type="molecule type" value="Genomic_DNA"/>
</dbReference>
<comment type="caution">
    <text evidence="5">Lacks conserved residue(s) required for the propagation of feature annotation.</text>
</comment>
<keyword evidence="1 5" id="KW-0489">Methyltransferase</keyword>
<dbReference type="STRING" id="441103.TRN7648_03005"/>
<dbReference type="InterPro" id="IPR023267">
    <property type="entry name" value="RCMT"/>
</dbReference>
<reference evidence="7 8" key="1">
    <citation type="submission" date="2015-09" db="EMBL/GenBank/DDBJ databases">
        <authorList>
            <consortium name="Swine Surveillance"/>
        </authorList>
    </citation>
    <scope>NUCLEOTIDE SEQUENCE [LARGE SCALE GENOMIC DNA]</scope>
    <source>
        <strain evidence="7 8">CECT 7648</strain>
    </source>
</reference>
<dbReference type="EC" id="2.1.1.176" evidence="7"/>
<dbReference type="PANTHER" id="PTHR22807">
    <property type="entry name" value="NOP2 YEAST -RELATED NOL1/NOP2/FMU SUN DOMAIN-CONTAINING"/>
    <property type="match status" value="1"/>
</dbReference>
<proteinExistence type="inferred from homology"/>
<dbReference type="Proteomes" id="UP000054935">
    <property type="component" value="Unassembled WGS sequence"/>
</dbReference>
<keyword evidence="4 5" id="KW-0694">RNA-binding</keyword>
<dbReference type="CDD" id="cd02440">
    <property type="entry name" value="AdoMet_MTases"/>
    <property type="match status" value="1"/>
</dbReference>
<feature type="active site" description="Nucleophile" evidence="5">
    <location>
        <position position="336"/>
    </location>
</feature>
<dbReference type="Pfam" id="PF22458">
    <property type="entry name" value="RsmF-B_ferredox"/>
    <property type="match status" value="1"/>
</dbReference>
<comment type="similarity">
    <text evidence="5">Belongs to the class I-like SAM-binding methyltransferase superfamily. RsmB/NOP family.</text>
</comment>
<evidence type="ECO:0000256" key="4">
    <source>
        <dbReference type="ARBA" id="ARBA00022884"/>
    </source>
</evidence>
<dbReference type="OrthoDB" id="9810297at2"/>
<name>A0A0P1GFB7_9RHOB</name>
<dbReference type="GO" id="GO:0003723">
    <property type="term" value="F:RNA binding"/>
    <property type="evidence" value="ECO:0007669"/>
    <property type="project" value="UniProtKB-UniRule"/>
</dbReference>
<accession>A0A0P1GFB7</accession>
<dbReference type="InterPro" id="IPR001678">
    <property type="entry name" value="MeTrfase_RsmB-F_NOP2_dom"/>
</dbReference>
<dbReference type="InterPro" id="IPR049560">
    <property type="entry name" value="MeTrfase_RsmB-F_NOP2_cat"/>
</dbReference>
<keyword evidence="3 5" id="KW-0949">S-adenosyl-L-methionine</keyword>
<dbReference type="PRINTS" id="PR02008">
    <property type="entry name" value="RCMTFAMILY"/>
</dbReference>
<evidence type="ECO:0000256" key="5">
    <source>
        <dbReference type="PROSITE-ProRule" id="PRU01023"/>
    </source>
</evidence>
<feature type="binding site" evidence="5">
    <location>
        <position position="247"/>
    </location>
    <ligand>
        <name>S-adenosyl-L-methionine</name>
        <dbReference type="ChEBI" id="CHEBI:59789"/>
    </ligand>
</feature>
<dbReference type="GO" id="GO:0001510">
    <property type="term" value="P:RNA methylation"/>
    <property type="evidence" value="ECO:0007669"/>
    <property type="project" value="InterPro"/>
</dbReference>
<feature type="binding site" evidence="5">
    <location>
        <position position="283"/>
    </location>
    <ligand>
        <name>S-adenosyl-L-methionine</name>
        <dbReference type="ChEBI" id="CHEBI:59789"/>
    </ligand>
</feature>
<dbReference type="Gene3D" id="3.40.50.150">
    <property type="entry name" value="Vaccinia Virus protein VP39"/>
    <property type="match status" value="1"/>
</dbReference>
<dbReference type="RefSeq" id="WP_058248474.1">
    <property type="nucleotide sequence ID" value="NZ_CYSE01000005.1"/>
</dbReference>
<protein>
    <submittedName>
        <fullName evidence="7">Ribosomal RNA small subunit methyltransferase B</fullName>
        <ecNumber evidence="7">2.1.1.176</ecNumber>
    </submittedName>
</protein>
<evidence type="ECO:0000256" key="1">
    <source>
        <dbReference type="ARBA" id="ARBA00022603"/>
    </source>
</evidence>
<organism evidence="7 8">
    <name type="scientific">Tropicibacter naphthalenivorans</name>
    <dbReference type="NCBI Taxonomy" id="441103"/>
    <lineage>
        <taxon>Bacteria</taxon>
        <taxon>Pseudomonadati</taxon>
        <taxon>Pseudomonadota</taxon>
        <taxon>Alphaproteobacteria</taxon>
        <taxon>Rhodobacterales</taxon>
        <taxon>Roseobacteraceae</taxon>
        <taxon>Tropicibacter</taxon>
    </lineage>
</organism>
<dbReference type="InterPro" id="IPR029063">
    <property type="entry name" value="SAM-dependent_MTases_sf"/>
</dbReference>
<dbReference type="PANTHER" id="PTHR22807:SF53">
    <property type="entry name" value="RIBOSOMAL RNA SMALL SUBUNIT METHYLTRANSFERASE B-RELATED"/>
    <property type="match status" value="1"/>
</dbReference>
<evidence type="ECO:0000313" key="8">
    <source>
        <dbReference type="Proteomes" id="UP000054935"/>
    </source>
</evidence>
<dbReference type="PROSITE" id="PS51686">
    <property type="entry name" value="SAM_MT_RSMB_NOP"/>
    <property type="match status" value="1"/>
</dbReference>
<evidence type="ECO:0000256" key="3">
    <source>
        <dbReference type="ARBA" id="ARBA00022691"/>
    </source>
</evidence>
<evidence type="ECO:0000313" key="7">
    <source>
        <dbReference type="EMBL" id="CUH80477.1"/>
    </source>
</evidence>
<sequence length="389" mass="42112">MTPAARVQAAIEILDRTIAGDAAEKALTNWARGARYAGSKDRAAVRDHVFDTLRCWRSSAALGGGETGRARMIGLLRGQGSDLDALFSGQGHGPTPIDASETGRSPEGFEAWDVPDWIGERLRKSLGEGAEEVALALRHRAPVFLRVNLLKADMKTAQARLSSEGIETEPHPLSPTALLVTEGARRVSNSEAFVRGMVELQDVASQAVIDALPLENAQRVLDYCAGGGGKSLALAARLQEGVIHAHDANPKRMSDLPERARRAGANVVTKTRPDGLYDLVLCDVPCSGSGAWRRSPEGKWRLTAQELGRVCETQAQILDNCTKLVKAGGVLAYATCSVLRQENHQQVADFLDRHDGWEKLQERQFLPNDGGDGFFVAAFRREEPAPSNH</sequence>
<dbReference type="SUPFAM" id="SSF53335">
    <property type="entry name" value="S-adenosyl-L-methionine-dependent methyltransferases"/>
    <property type="match status" value="1"/>
</dbReference>
<keyword evidence="2 5" id="KW-0808">Transferase</keyword>
<dbReference type="InterPro" id="IPR054728">
    <property type="entry name" value="RsmB-like_ferredoxin"/>
</dbReference>
<evidence type="ECO:0000259" key="6">
    <source>
        <dbReference type="PROSITE" id="PS51686"/>
    </source>
</evidence>